<accession>A0A0C2JE50</accession>
<organism evidence="2 3">
    <name type="scientific">Sporothrix brasiliensis 5110</name>
    <dbReference type="NCBI Taxonomy" id="1398154"/>
    <lineage>
        <taxon>Eukaryota</taxon>
        <taxon>Fungi</taxon>
        <taxon>Dikarya</taxon>
        <taxon>Ascomycota</taxon>
        <taxon>Pezizomycotina</taxon>
        <taxon>Sordariomycetes</taxon>
        <taxon>Sordariomycetidae</taxon>
        <taxon>Ophiostomatales</taxon>
        <taxon>Ophiostomataceae</taxon>
        <taxon>Sporothrix</taxon>
    </lineage>
</organism>
<dbReference type="GO" id="GO:0004860">
    <property type="term" value="F:protein kinase inhibitor activity"/>
    <property type="evidence" value="ECO:0007669"/>
    <property type="project" value="TreeGrafter"/>
</dbReference>
<dbReference type="GeneID" id="63677209"/>
<proteinExistence type="predicted"/>
<dbReference type="GO" id="GO:0005730">
    <property type="term" value="C:nucleolus"/>
    <property type="evidence" value="ECO:0007669"/>
    <property type="project" value="TreeGrafter"/>
</dbReference>
<protein>
    <recommendedName>
        <fullName evidence="4">DUF1168 domain protein</fullName>
    </recommendedName>
</protein>
<feature type="compositionally biased region" description="Low complexity" evidence="1">
    <location>
        <begin position="205"/>
        <end position="220"/>
    </location>
</feature>
<evidence type="ECO:0000313" key="3">
    <source>
        <dbReference type="Proteomes" id="UP000031575"/>
    </source>
</evidence>
<reference evidence="2 3" key="1">
    <citation type="journal article" date="2014" name="BMC Genomics">
        <title>Comparative genomics of the major fungal agents of human and animal Sporotrichosis: Sporothrix schenckii and Sporothrix brasiliensis.</title>
        <authorList>
            <person name="Teixeira M.M."/>
            <person name="de Almeida L.G."/>
            <person name="Kubitschek-Barreira P."/>
            <person name="Alves F.L."/>
            <person name="Kioshima E.S."/>
            <person name="Abadio A.K."/>
            <person name="Fernandes L."/>
            <person name="Derengowski L.S."/>
            <person name="Ferreira K.S."/>
            <person name="Souza R.C."/>
            <person name="Ruiz J.C."/>
            <person name="de Andrade N.C."/>
            <person name="Paes H.C."/>
            <person name="Nicola A.M."/>
            <person name="Albuquerque P."/>
            <person name="Gerber A.L."/>
            <person name="Martins V.P."/>
            <person name="Peconick L.D."/>
            <person name="Neto A.V."/>
            <person name="Chaucanez C.B."/>
            <person name="Silva P.A."/>
            <person name="Cunha O.L."/>
            <person name="de Oliveira F.F."/>
            <person name="dos Santos T.C."/>
            <person name="Barros A.L."/>
            <person name="Soares M.A."/>
            <person name="de Oliveira L.M."/>
            <person name="Marini M.M."/>
            <person name="Villalobos-Duno H."/>
            <person name="Cunha M.M."/>
            <person name="de Hoog S."/>
            <person name="da Silveira J.F."/>
            <person name="Henrissat B."/>
            <person name="Nino-Vega G.A."/>
            <person name="Cisalpino P.S."/>
            <person name="Mora-Montes H.M."/>
            <person name="Almeida S.R."/>
            <person name="Stajich J.E."/>
            <person name="Lopes-Bezerra L.M."/>
            <person name="Vasconcelos A.T."/>
            <person name="Felipe M.S."/>
        </authorList>
    </citation>
    <scope>NUCLEOTIDE SEQUENCE [LARGE SCALE GENOMIC DNA]</scope>
    <source>
        <strain evidence="2 3">5110</strain>
    </source>
</reference>
<keyword evidence="3" id="KW-1185">Reference proteome</keyword>
<gene>
    <name evidence="2" type="ORF">SPBR_04001</name>
</gene>
<sequence>MSGEGPESIPTSADRRSKRPVKKRALTPVSAQAAGLDALFAKPDQAIKIPVSADVARLRGSGGGAPPEIISNVQGSSSGAGSGEFHVYKASRRREYARLRELEEDAARDRDAIDFEKEKREREARDDEKTKRNREKREKAKARKAKSGKKAGGNGSGAAAVPSTAASSKPVVPSVERDGDDEEDSERSTNAAAANGNKDDESHATSRASSNANGASGWTSQAPVAQDPLQAAEGPGLLIQDDDD</sequence>
<dbReference type="OrthoDB" id="10067079at2759"/>
<dbReference type="HOGENOM" id="CLU_079129_1_0_1"/>
<dbReference type="PANTHER" id="PTHR13507:SF0">
    <property type="entry name" value="PRKR-INTERACTING PROTEIN 1"/>
    <property type="match status" value="1"/>
</dbReference>
<dbReference type="PANTHER" id="PTHR13507">
    <property type="entry name" value="PRKR-INTERACTING PROTEIN 1"/>
    <property type="match status" value="1"/>
</dbReference>
<feature type="compositionally biased region" description="Basic residues" evidence="1">
    <location>
        <begin position="139"/>
        <end position="149"/>
    </location>
</feature>
<evidence type="ECO:0008006" key="4">
    <source>
        <dbReference type="Google" id="ProtNLM"/>
    </source>
</evidence>
<dbReference type="VEuPathDB" id="FungiDB:SPBR_04001"/>
<feature type="region of interest" description="Disordered" evidence="1">
    <location>
        <begin position="1"/>
        <end position="26"/>
    </location>
</feature>
<dbReference type="RefSeq" id="XP_040623227.1">
    <property type="nucleotide sequence ID" value="XM_040762288.1"/>
</dbReference>
<dbReference type="Pfam" id="PF06658">
    <property type="entry name" value="DUF1168"/>
    <property type="match status" value="1"/>
</dbReference>
<evidence type="ECO:0000313" key="2">
    <source>
        <dbReference type="EMBL" id="KIH95217.1"/>
    </source>
</evidence>
<comment type="caution">
    <text evidence="2">The sequence shown here is derived from an EMBL/GenBank/DDBJ whole genome shotgun (WGS) entry which is preliminary data.</text>
</comment>
<name>A0A0C2JE50_9PEZI</name>
<dbReference type="AlphaFoldDB" id="A0A0C2JE50"/>
<feature type="compositionally biased region" description="Basic and acidic residues" evidence="1">
    <location>
        <begin position="101"/>
        <end position="138"/>
    </location>
</feature>
<dbReference type="GO" id="GO:0019901">
    <property type="term" value="F:protein kinase binding"/>
    <property type="evidence" value="ECO:0007669"/>
    <property type="project" value="TreeGrafter"/>
</dbReference>
<dbReference type="GO" id="GO:0003725">
    <property type="term" value="F:double-stranded RNA binding"/>
    <property type="evidence" value="ECO:0007669"/>
    <property type="project" value="InterPro"/>
</dbReference>
<feature type="region of interest" description="Disordered" evidence="1">
    <location>
        <begin position="101"/>
        <end position="244"/>
    </location>
</feature>
<dbReference type="EMBL" id="AWTV01000001">
    <property type="protein sequence ID" value="KIH95217.1"/>
    <property type="molecule type" value="Genomic_DNA"/>
</dbReference>
<evidence type="ECO:0000256" key="1">
    <source>
        <dbReference type="SAM" id="MobiDB-lite"/>
    </source>
</evidence>
<dbReference type="Proteomes" id="UP000031575">
    <property type="component" value="Unassembled WGS sequence"/>
</dbReference>
<feature type="region of interest" description="Disordered" evidence="1">
    <location>
        <begin position="58"/>
        <end position="84"/>
    </location>
</feature>
<dbReference type="InterPro" id="IPR009548">
    <property type="entry name" value="Prkrip1"/>
</dbReference>
<feature type="compositionally biased region" description="Basic residues" evidence="1">
    <location>
        <begin position="16"/>
        <end position="25"/>
    </location>
</feature>